<dbReference type="InterPro" id="IPR029058">
    <property type="entry name" value="AB_hydrolase_fold"/>
</dbReference>
<evidence type="ECO:0000313" key="2">
    <source>
        <dbReference type="Proteomes" id="UP001165342"/>
    </source>
</evidence>
<proteinExistence type="predicted"/>
<dbReference type="PANTHER" id="PTHR36837:SF2">
    <property type="entry name" value="POLY(3-HYDROXYALKANOATE) POLYMERASE SUBUNIT PHAC"/>
    <property type="match status" value="1"/>
</dbReference>
<dbReference type="SUPFAM" id="SSF53474">
    <property type="entry name" value="alpha/beta-Hydrolases"/>
    <property type="match status" value="1"/>
</dbReference>
<dbReference type="Proteomes" id="UP001165342">
    <property type="component" value="Unassembled WGS sequence"/>
</dbReference>
<sequence length="336" mass="36054">MKAPRPLPLFLELVREVAGDDPALARDALAGLRAYQAANRGSSAPEKPEFFRLGPVSVRDYGGDGPPALLIPSLINPPRILDLDDDVSLALAVARMNRRALLLDWGDAASRNLSVSGHIEELLVPAVRSMGEPVALIGYCLGGTMATAAANLVDVERVVTLAAPWHFSHYPEASLTALHDMWRAAEPAARTLAALPMEVLQAAFWSLDPTRTVRKFAGFGKLDPASPEAHRFVELEDWANEGEPLPYPAARELIEDLFGRDVPGKGEWSVGGRVVRDKLPVPMLNLTADEDRIAPAATAPAGNRIGIASGHVGMIVGSARTKVHEALRGFLDPACR</sequence>
<dbReference type="Gene3D" id="3.40.50.1820">
    <property type="entry name" value="alpha/beta hydrolase"/>
    <property type="match status" value="1"/>
</dbReference>
<dbReference type="InterPro" id="IPR051321">
    <property type="entry name" value="PHA/PHB_synthase"/>
</dbReference>
<keyword evidence="2" id="KW-1185">Reference proteome</keyword>
<dbReference type="GO" id="GO:0016787">
    <property type="term" value="F:hydrolase activity"/>
    <property type="evidence" value="ECO:0007669"/>
    <property type="project" value="UniProtKB-KW"/>
</dbReference>
<comment type="caution">
    <text evidence="1">The sequence shown here is derived from an EMBL/GenBank/DDBJ whole genome shotgun (WGS) entry which is preliminary data.</text>
</comment>
<dbReference type="EMBL" id="JAMGBE010000001">
    <property type="protein sequence ID" value="MCL6728613.1"/>
    <property type="molecule type" value="Genomic_DNA"/>
</dbReference>
<organism evidence="1 2">
    <name type="scientific">Sphingomonas hankyongi</name>
    <dbReference type="NCBI Taxonomy" id="2908209"/>
    <lineage>
        <taxon>Bacteria</taxon>
        <taxon>Pseudomonadati</taxon>
        <taxon>Pseudomonadota</taxon>
        <taxon>Alphaproteobacteria</taxon>
        <taxon>Sphingomonadales</taxon>
        <taxon>Sphingomonadaceae</taxon>
        <taxon>Sphingomonas</taxon>
    </lineage>
</organism>
<dbReference type="PANTHER" id="PTHR36837">
    <property type="entry name" value="POLY(3-HYDROXYALKANOATE) POLYMERASE SUBUNIT PHAC"/>
    <property type="match status" value="1"/>
</dbReference>
<name>A0ABT0RYC9_9SPHN</name>
<reference evidence="1" key="1">
    <citation type="submission" date="2022-05" db="EMBL/GenBank/DDBJ databases">
        <authorList>
            <person name="Jo J.-H."/>
            <person name="Im W.-T."/>
        </authorList>
    </citation>
    <scope>NUCLEOTIDE SEQUENCE</scope>
    <source>
        <strain evidence="1">SE220</strain>
    </source>
</reference>
<gene>
    <name evidence="1" type="ORF">LZ538_00895</name>
</gene>
<protein>
    <submittedName>
        <fullName evidence="1">Alpha/beta hydrolase</fullName>
    </submittedName>
</protein>
<dbReference type="RefSeq" id="WP_249830120.1">
    <property type="nucleotide sequence ID" value="NZ_JAMGBE010000001.1"/>
</dbReference>
<keyword evidence="1" id="KW-0378">Hydrolase</keyword>
<evidence type="ECO:0000313" key="1">
    <source>
        <dbReference type="EMBL" id="MCL6728613.1"/>
    </source>
</evidence>
<accession>A0ABT0RYC9</accession>